<dbReference type="Pfam" id="PF00196">
    <property type="entry name" value="GerE"/>
    <property type="match status" value="1"/>
</dbReference>
<proteinExistence type="predicted"/>
<protein>
    <submittedName>
        <fullName evidence="2">Helix-turn-helix transcriptional regulator</fullName>
    </submittedName>
</protein>
<dbReference type="Proteomes" id="UP001596492">
    <property type="component" value="Unassembled WGS sequence"/>
</dbReference>
<dbReference type="InterPro" id="IPR036388">
    <property type="entry name" value="WH-like_DNA-bd_sf"/>
</dbReference>
<name>A0ABW2IHH8_9PROT</name>
<keyword evidence="3" id="KW-1185">Reference proteome</keyword>
<accession>A0ABW2IHH8</accession>
<dbReference type="PROSITE" id="PS50043">
    <property type="entry name" value="HTH_LUXR_2"/>
    <property type="match status" value="1"/>
</dbReference>
<dbReference type="SMART" id="SM00421">
    <property type="entry name" value="HTH_LUXR"/>
    <property type="match status" value="1"/>
</dbReference>
<dbReference type="EMBL" id="JBHTBR010000002">
    <property type="protein sequence ID" value="MFC7290571.1"/>
    <property type="molecule type" value="Genomic_DNA"/>
</dbReference>
<sequence length="366" mass="41665">MQSYGPIADTIASIYSAFLHREFMPQMLHRIAEFTGGQKAFLVTIQNKDEGLCLFSHGHDKQILDLYNDRYFHQDPRIPYIEHQRYGSVSLAQDILPNERFSSTEYYDYMVHKADVTDCMYGVFDENPIFGQFGIAIHRDKKSEFFNQQNSSLLQGLLPHINNAQSVAAVTHATLLGEALKSSPTEQLVLLVGRDMKFIPIGDQWYQMFANLGFLQCQANKLMAKTIMLQSKIQKLVDDAIGMGIGGRFIQLGQGEQRYMVKSGRVPEGFSTPYSLGNEDLAVIQISKIQMGLLDNIKLFSYTFGLTEKEAIVLNCLSETFDLKKVALRLGLSYQTVRWHLRHIFEKTQTNSQSELLVMLSNFDRS</sequence>
<dbReference type="SUPFAM" id="SSF46894">
    <property type="entry name" value="C-terminal effector domain of the bipartite response regulators"/>
    <property type="match status" value="1"/>
</dbReference>
<organism evidence="2 3">
    <name type="scientific">Hirschia litorea</name>
    <dbReference type="NCBI Taxonomy" id="1199156"/>
    <lineage>
        <taxon>Bacteria</taxon>
        <taxon>Pseudomonadati</taxon>
        <taxon>Pseudomonadota</taxon>
        <taxon>Alphaproteobacteria</taxon>
        <taxon>Hyphomonadales</taxon>
        <taxon>Hyphomonadaceae</taxon>
        <taxon>Hirschia</taxon>
    </lineage>
</organism>
<reference evidence="3" key="1">
    <citation type="journal article" date="2019" name="Int. J. Syst. Evol. Microbiol.">
        <title>The Global Catalogue of Microorganisms (GCM) 10K type strain sequencing project: providing services to taxonomists for standard genome sequencing and annotation.</title>
        <authorList>
            <consortium name="The Broad Institute Genomics Platform"/>
            <consortium name="The Broad Institute Genome Sequencing Center for Infectious Disease"/>
            <person name="Wu L."/>
            <person name="Ma J."/>
        </authorList>
    </citation>
    <scope>NUCLEOTIDE SEQUENCE [LARGE SCALE GENOMIC DNA]</scope>
    <source>
        <strain evidence="3">CCUG 51308</strain>
    </source>
</reference>
<dbReference type="CDD" id="cd06170">
    <property type="entry name" value="LuxR_C_like"/>
    <property type="match status" value="1"/>
</dbReference>
<dbReference type="Gene3D" id="1.10.10.10">
    <property type="entry name" value="Winged helix-like DNA-binding domain superfamily/Winged helix DNA-binding domain"/>
    <property type="match status" value="1"/>
</dbReference>
<gene>
    <name evidence="2" type="ORF">ACFQS8_02995</name>
</gene>
<dbReference type="InterPro" id="IPR000792">
    <property type="entry name" value="Tscrpt_reg_LuxR_C"/>
</dbReference>
<evidence type="ECO:0000259" key="1">
    <source>
        <dbReference type="PROSITE" id="PS50043"/>
    </source>
</evidence>
<feature type="domain" description="HTH luxR-type" evidence="1">
    <location>
        <begin position="299"/>
        <end position="364"/>
    </location>
</feature>
<dbReference type="RefSeq" id="WP_382165567.1">
    <property type="nucleotide sequence ID" value="NZ_JBHTBR010000002.1"/>
</dbReference>
<dbReference type="InterPro" id="IPR016032">
    <property type="entry name" value="Sig_transdc_resp-reg_C-effctor"/>
</dbReference>
<evidence type="ECO:0000313" key="3">
    <source>
        <dbReference type="Proteomes" id="UP001596492"/>
    </source>
</evidence>
<comment type="caution">
    <text evidence="2">The sequence shown here is derived from an EMBL/GenBank/DDBJ whole genome shotgun (WGS) entry which is preliminary data.</text>
</comment>
<evidence type="ECO:0000313" key="2">
    <source>
        <dbReference type="EMBL" id="MFC7290571.1"/>
    </source>
</evidence>